<dbReference type="GO" id="GO:0005576">
    <property type="term" value="C:extracellular region"/>
    <property type="evidence" value="ECO:0007669"/>
    <property type="project" value="UniProtKB-SubCell"/>
</dbReference>
<dbReference type="EMBL" id="JAINUG010000009">
    <property type="protein sequence ID" value="KAJ8415573.1"/>
    <property type="molecule type" value="Genomic_DNA"/>
</dbReference>
<evidence type="ECO:0000256" key="8">
    <source>
        <dbReference type="SAM" id="SignalP"/>
    </source>
</evidence>
<protein>
    <recommendedName>
        <fullName evidence="9">Insulin-like domain-containing protein</fullName>
    </recommendedName>
</protein>
<dbReference type="InterPro" id="IPR016179">
    <property type="entry name" value="Insulin-like"/>
</dbReference>
<evidence type="ECO:0000313" key="10">
    <source>
        <dbReference type="EMBL" id="KAJ8415573.1"/>
    </source>
</evidence>
<feature type="domain" description="Insulin-like" evidence="9">
    <location>
        <begin position="43"/>
        <end position="188"/>
    </location>
</feature>
<sequence>MTIYPKTNMLKQLPVLFMCVSSICLCTRAQDAHKVGFTRNYGVQLCGREFIRAVIFTCGGSRWKRSENDVSLQSKENPYSVLTNSEDRLSLHQRGEVSAENLHALTSSRVDLLSAFSDFNNREPGLDKVLQLGNGRLWGQPMMLGGPQEGGGNTPWSSPTRGKRNLSLGLAGMCCNKGCTKNDIGRLC</sequence>
<dbReference type="SMART" id="SM00078">
    <property type="entry name" value="IlGF"/>
    <property type="match status" value="1"/>
</dbReference>
<evidence type="ECO:0000256" key="7">
    <source>
        <dbReference type="RuleBase" id="RU000406"/>
    </source>
</evidence>
<evidence type="ECO:0000313" key="11">
    <source>
        <dbReference type="Proteomes" id="UP001221898"/>
    </source>
</evidence>
<keyword evidence="6" id="KW-1015">Disulfide bond</keyword>
<evidence type="ECO:0000256" key="6">
    <source>
        <dbReference type="ARBA" id="ARBA00023157"/>
    </source>
</evidence>
<reference evidence="10" key="1">
    <citation type="journal article" date="2023" name="Science">
        <title>Genome structures resolve the early diversification of teleost fishes.</title>
        <authorList>
            <person name="Parey E."/>
            <person name="Louis A."/>
            <person name="Montfort J."/>
            <person name="Bouchez O."/>
            <person name="Roques C."/>
            <person name="Iampietro C."/>
            <person name="Lluch J."/>
            <person name="Castinel A."/>
            <person name="Donnadieu C."/>
            <person name="Desvignes T."/>
            <person name="Floi Bucao C."/>
            <person name="Jouanno E."/>
            <person name="Wen M."/>
            <person name="Mejri S."/>
            <person name="Dirks R."/>
            <person name="Jansen H."/>
            <person name="Henkel C."/>
            <person name="Chen W.J."/>
            <person name="Zahm M."/>
            <person name="Cabau C."/>
            <person name="Klopp C."/>
            <person name="Thompson A.W."/>
            <person name="Robinson-Rechavi M."/>
            <person name="Braasch I."/>
            <person name="Lecointre G."/>
            <person name="Bobe J."/>
            <person name="Postlethwait J.H."/>
            <person name="Berthelot C."/>
            <person name="Roest Crollius H."/>
            <person name="Guiguen Y."/>
        </authorList>
    </citation>
    <scope>NUCLEOTIDE SEQUENCE</scope>
    <source>
        <strain evidence="10">NC1722</strain>
    </source>
</reference>
<evidence type="ECO:0000256" key="4">
    <source>
        <dbReference type="ARBA" id="ARBA00022525"/>
    </source>
</evidence>
<gene>
    <name evidence="10" type="ORF">AAFF_G00425530</name>
</gene>
<dbReference type="GO" id="GO:0005179">
    <property type="term" value="F:hormone activity"/>
    <property type="evidence" value="ECO:0007669"/>
    <property type="project" value="UniProtKB-KW"/>
</dbReference>
<dbReference type="PROSITE" id="PS00262">
    <property type="entry name" value="INSULIN"/>
    <property type="match status" value="1"/>
</dbReference>
<dbReference type="InterPro" id="IPR022353">
    <property type="entry name" value="Insulin_CS"/>
</dbReference>
<proteinExistence type="inferred from homology"/>
<feature type="signal peptide" evidence="8">
    <location>
        <begin position="1"/>
        <end position="29"/>
    </location>
</feature>
<accession>A0AAD7X0C7</accession>
<dbReference type="PANTHER" id="PTHR20968:SF4">
    <property type="entry name" value="RELAXIN 3"/>
    <property type="match status" value="1"/>
</dbReference>
<dbReference type="InterPro" id="IPR022352">
    <property type="entry name" value="Ins/IGF/rlx"/>
</dbReference>
<dbReference type="GO" id="GO:0001664">
    <property type="term" value="F:G protein-coupled receptor binding"/>
    <property type="evidence" value="ECO:0007669"/>
    <property type="project" value="TreeGrafter"/>
</dbReference>
<dbReference type="InterPro" id="IPR036438">
    <property type="entry name" value="Insulin-like_sf"/>
</dbReference>
<evidence type="ECO:0000259" key="9">
    <source>
        <dbReference type="SMART" id="SM00078"/>
    </source>
</evidence>
<dbReference type="Proteomes" id="UP001221898">
    <property type="component" value="Unassembled WGS sequence"/>
</dbReference>
<comment type="subunit">
    <text evidence="3">Heterodimer of a B chain and an A chain linked by two disulfide bonds.</text>
</comment>
<evidence type="ECO:0000256" key="3">
    <source>
        <dbReference type="ARBA" id="ARBA00011207"/>
    </source>
</evidence>
<dbReference type="InterPro" id="IPR051777">
    <property type="entry name" value="Insulin-like_neuro_ligands"/>
</dbReference>
<keyword evidence="11" id="KW-1185">Reference proteome</keyword>
<keyword evidence="5" id="KW-0372">Hormone</keyword>
<evidence type="ECO:0000256" key="1">
    <source>
        <dbReference type="ARBA" id="ARBA00004613"/>
    </source>
</evidence>
<comment type="subcellular location">
    <subcellularLocation>
        <location evidence="1 7">Secreted</location>
    </subcellularLocation>
</comment>
<keyword evidence="8" id="KW-0732">Signal</keyword>
<feature type="chain" id="PRO_5042232013" description="Insulin-like domain-containing protein" evidence="8">
    <location>
        <begin position="30"/>
        <end position="188"/>
    </location>
</feature>
<dbReference type="PANTHER" id="PTHR20968">
    <property type="entry name" value="ILGF DOMAIN-CONTAINING PROTEIN"/>
    <property type="match status" value="1"/>
</dbReference>
<dbReference type="AlphaFoldDB" id="A0AAD7X0C7"/>
<dbReference type="CDD" id="cd04365">
    <property type="entry name" value="IlGF_relaxin_like"/>
    <property type="match status" value="1"/>
</dbReference>
<dbReference type="Pfam" id="PF00049">
    <property type="entry name" value="Insulin"/>
    <property type="match status" value="1"/>
</dbReference>
<evidence type="ECO:0000256" key="5">
    <source>
        <dbReference type="ARBA" id="ARBA00022702"/>
    </source>
</evidence>
<keyword evidence="4 7" id="KW-0964">Secreted</keyword>
<comment type="caution">
    <text evidence="10">The sequence shown here is derived from an EMBL/GenBank/DDBJ whole genome shotgun (WGS) entry which is preliminary data.</text>
</comment>
<name>A0AAD7X0C7_9TELE</name>
<comment type="similarity">
    <text evidence="2 7">Belongs to the insulin family.</text>
</comment>
<organism evidence="10 11">
    <name type="scientific">Aldrovandia affinis</name>
    <dbReference type="NCBI Taxonomy" id="143900"/>
    <lineage>
        <taxon>Eukaryota</taxon>
        <taxon>Metazoa</taxon>
        <taxon>Chordata</taxon>
        <taxon>Craniata</taxon>
        <taxon>Vertebrata</taxon>
        <taxon>Euteleostomi</taxon>
        <taxon>Actinopterygii</taxon>
        <taxon>Neopterygii</taxon>
        <taxon>Teleostei</taxon>
        <taxon>Notacanthiformes</taxon>
        <taxon>Halosauridae</taxon>
        <taxon>Aldrovandia</taxon>
    </lineage>
</organism>
<dbReference type="SUPFAM" id="SSF56994">
    <property type="entry name" value="Insulin-like"/>
    <property type="match status" value="1"/>
</dbReference>
<dbReference type="PRINTS" id="PR00276">
    <property type="entry name" value="INSULINFAMLY"/>
</dbReference>
<evidence type="ECO:0000256" key="2">
    <source>
        <dbReference type="ARBA" id="ARBA00009034"/>
    </source>
</evidence>